<name>A0AAV8ZIG6_9CUCU</name>
<evidence type="ECO:0000256" key="1">
    <source>
        <dbReference type="SAM" id="MobiDB-lite"/>
    </source>
</evidence>
<keyword evidence="3" id="KW-1185">Reference proteome</keyword>
<comment type="caution">
    <text evidence="2">The sequence shown here is derived from an EMBL/GenBank/DDBJ whole genome shotgun (WGS) entry which is preliminary data.</text>
</comment>
<proteinExistence type="predicted"/>
<evidence type="ECO:0000313" key="3">
    <source>
        <dbReference type="Proteomes" id="UP001162156"/>
    </source>
</evidence>
<protein>
    <submittedName>
        <fullName evidence="2">Uncharacterized protein</fullName>
    </submittedName>
</protein>
<accession>A0AAV8ZIG6</accession>
<reference evidence="2" key="1">
    <citation type="journal article" date="2023" name="Insect Mol. Biol.">
        <title>Genome sequencing provides insights into the evolution of gene families encoding plant cell wall-degrading enzymes in longhorned beetles.</title>
        <authorList>
            <person name="Shin N.R."/>
            <person name="Okamura Y."/>
            <person name="Kirsch R."/>
            <person name="Pauchet Y."/>
        </authorList>
    </citation>
    <scope>NUCLEOTIDE SEQUENCE</scope>
    <source>
        <strain evidence="2">RBIC_L_NR</strain>
    </source>
</reference>
<organism evidence="2 3">
    <name type="scientific">Rhamnusium bicolor</name>
    <dbReference type="NCBI Taxonomy" id="1586634"/>
    <lineage>
        <taxon>Eukaryota</taxon>
        <taxon>Metazoa</taxon>
        <taxon>Ecdysozoa</taxon>
        <taxon>Arthropoda</taxon>
        <taxon>Hexapoda</taxon>
        <taxon>Insecta</taxon>
        <taxon>Pterygota</taxon>
        <taxon>Neoptera</taxon>
        <taxon>Endopterygota</taxon>
        <taxon>Coleoptera</taxon>
        <taxon>Polyphaga</taxon>
        <taxon>Cucujiformia</taxon>
        <taxon>Chrysomeloidea</taxon>
        <taxon>Cerambycidae</taxon>
        <taxon>Lepturinae</taxon>
        <taxon>Rhagiini</taxon>
        <taxon>Rhamnusium</taxon>
    </lineage>
</organism>
<dbReference type="EMBL" id="JANEYF010001540">
    <property type="protein sequence ID" value="KAJ8963535.1"/>
    <property type="molecule type" value="Genomic_DNA"/>
</dbReference>
<sequence>MKNRGCILKSEFSALLKKAIEKVENIETNIKSGFRACGIVPLSPDTVLKKIPDPERKEHEGVNEEHWTNTLKTFLHESRLTVTQDFKKGRGKKLQVPAGKGISLRDMETSDSEAEIALEDISEDEELEEERECENESDRDETVEIQDEDNENMFLQNQSDTNDADYAMEVGIFVVVKFCCSKTKANKYYVGCVTEVMPERNKNILLVNFLTKQNSEKMGEYFTYPTVKDESIIEEDQIEKVF</sequence>
<gene>
    <name evidence="2" type="ORF">NQ314_005562</name>
</gene>
<feature type="region of interest" description="Disordered" evidence="1">
    <location>
        <begin position="123"/>
        <end position="147"/>
    </location>
</feature>
<feature type="compositionally biased region" description="Acidic residues" evidence="1">
    <location>
        <begin position="123"/>
        <end position="133"/>
    </location>
</feature>
<dbReference type="AlphaFoldDB" id="A0AAV8ZIG6"/>
<evidence type="ECO:0000313" key="2">
    <source>
        <dbReference type="EMBL" id="KAJ8963535.1"/>
    </source>
</evidence>
<dbReference type="Proteomes" id="UP001162156">
    <property type="component" value="Unassembled WGS sequence"/>
</dbReference>